<dbReference type="SUPFAM" id="SSF50104">
    <property type="entry name" value="Translation proteins SH3-like domain"/>
    <property type="match status" value="1"/>
</dbReference>
<evidence type="ECO:0000256" key="9">
    <source>
        <dbReference type="SAM" id="Phobius"/>
    </source>
</evidence>
<comment type="similarity">
    <text evidence="3">Belongs to the eukaryotic ribosomal protein eL6 family.</text>
</comment>
<gene>
    <name evidence="11" type="ORF">BGZ96_002601</name>
</gene>
<evidence type="ECO:0000313" key="11">
    <source>
        <dbReference type="EMBL" id="KAG0298109.1"/>
    </source>
</evidence>
<keyword evidence="12" id="KW-1185">Reference proteome</keyword>
<feature type="domain" description="Large ribosomal subunit protein uL6 N-terminal" evidence="10">
    <location>
        <begin position="3"/>
        <end position="32"/>
    </location>
</feature>
<keyword evidence="8" id="KW-0687">Ribonucleoprotein</keyword>
<dbReference type="PROSITE" id="PS01339">
    <property type="entry name" value="SURF4"/>
    <property type="match status" value="1"/>
</dbReference>
<dbReference type="Pfam" id="PF02077">
    <property type="entry name" value="SURF4"/>
    <property type="match status" value="1"/>
</dbReference>
<protein>
    <recommendedName>
        <fullName evidence="10">Large ribosomal subunit protein uL6 N-terminal domain-containing protein</fullName>
    </recommendedName>
</protein>
<comment type="subcellular location">
    <subcellularLocation>
        <location evidence="1">Membrane</location>
        <topology evidence="1">Multi-pass membrane protein</topology>
    </subcellularLocation>
</comment>
<evidence type="ECO:0000256" key="6">
    <source>
        <dbReference type="ARBA" id="ARBA00022989"/>
    </source>
</evidence>
<keyword evidence="6 9" id="KW-1133">Transmembrane helix</keyword>
<keyword evidence="4 9" id="KW-0812">Transmembrane</keyword>
<organism evidence="11 12">
    <name type="scientific">Linnemannia gamsii</name>
    <dbReference type="NCBI Taxonomy" id="64522"/>
    <lineage>
        <taxon>Eukaryota</taxon>
        <taxon>Fungi</taxon>
        <taxon>Fungi incertae sedis</taxon>
        <taxon>Mucoromycota</taxon>
        <taxon>Mortierellomycotina</taxon>
        <taxon>Mortierellomycetes</taxon>
        <taxon>Mortierellales</taxon>
        <taxon>Mortierellaceae</taxon>
        <taxon>Linnemannia</taxon>
    </lineage>
</organism>
<reference evidence="11 12" key="1">
    <citation type="journal article" date="2020" name="Fungal Divers.">
        <title>Resolving the Mortierellaceae phylogeny through synthesis of multi-gene phylogenetics and phylogenomics.</title>
        <authorList>
            <person name="Vandepol N."/>
            <person name="Liber J."/>
            <person name="Desiro A."/>
            <person name="Na H."/>
            <person name="Kennedy M."/>
            <person name="Barry K."/>
            <person name="Grigoriev I.V."/>
            <person name="Miller A.N."/>
            <person name="O'Donnell K."/>
            <person name="Stajich J.E."/>
            <person name="Bonito G."/>
        </authorList>
    </citation>
    <scope>NUCLEOTIDE SEQUENCE [LARGE SCALE GENOMIC DNA]</scope>
    <source>
        <strain evidence="11 12">AD045</strain>
    </source>
</reference>
<dbReference type="InterPro" id="IPR002995">
    <property type="entry name" value="Surf4"/>
</dbReference>
<name>A0ABQ7KFD8_9FUNG</name>
<feature type="transmembrane region" description="Helical" evidence="9">
    <location>
        <begin position="252"/>
        <end position="276"/>
    </location>
</feature>
<comment type="similarity">
    <text evidence="2">Belongs to the SURF4 family.</text>
</comment>
<feature type="transmembrane region" description="Helical" evidence="9">
    <location>
        <begin position="308"/>
        <end position="326"/>
    </location>
</feature>
<evidence type="ECO:0000256" key="8">
    <source>
        <dbReference type="ARBA" id="ARBA00023274"/>
    </source>
</evidence>
<feature type="transmembrane region" description="Helical" evidence="9">
    <location>
        <begin position="371"/>
        <end position="391"/>
    </location>
</feature>
<evidence type="ECO:0000313" key="12">
    <source>
        <dbReference type="Proteomes" id="UP001194696"/>
    </source>
</evidence>
<comment type="caution">
    <text evidence="11">The sequence shown here is derived from an EMBL/GenBank/DDBJ whole genome shotgun (WGS) entry which is preliminary data.</text>
</comment>
<dbReference type="InterPro" id="IPR041997">
    <property type="entry name" value="Ribosomal_eL6_KOW"/>
</dbReference>
<feature type="transmembrane region" description="Helical" evidence="9">
    <location>
        <begin position="435"/>
        <end position="454"/>
    </location>
</feature>
<dbReference type="Pfam" id="PF03868">
    <property type="entry name" value="Ribosomal_L6e_N"/>
    <property type="match status" value="1"/>
</dbReference>
<dbReference type="InterPro" id="IPR014722">
    <property type="entry name" value="Rib_uL2_dom2"/>
</dbReference>
<dbReference type="CDD" id="cd13156">
    <property type="entry name" value="KOW_RPL6"/>
    <property type="match status" value="1"/>
</dbReference>
<evidence type="ECO:0000256" key="3">
    <source>
        <dbReference type="ARBA" id="ARBA00010592"/>
    </source>
</evidence>
<sequence length="461" mass="50721">MVHKPRNSLLTVGVNKYSRSQVVAKRVLYKRKPASAVAVCPPASNKTVEVKGAKNGGTRVIAAAKAPRFYAAEDVAQPLKNRKHAGVAKLRNTIVPGTVLILLAGRYRGKRVVFLKQLESGLLLVSGPFKVNGVPLKRVNQAYVIATSTKVELDASKIDAQLNDAYFARAKSAKKAATEEAFFEGSSLSTMDNLKDYSSKLEDIIDRIGQPIKPHIPAIARFLIVVTFLEDAIRISTQFGDQLFYLQRHRGFPWGLSHLFLIINVLTMLSCSTLVIARKHTEYAAAALLGVVVTQALGYGLIFDASFFLRNLSVIGGLLMVVSDSIDKRRQLFAGLPSVTESNKRTYFQLAGRVLLIFLFVGFILHGSWSFTRFIGAIIGFGACVMVAVGFKAKWSAMFLVLFLSVFNIVVNNWWSVENSSAHKDFLKYDFFQTLSIMGGLLLLVTIGPGGMSMDEKKKAF</sequence>
<dbReference type="InterPro" id="IPR005568">
    <property type="entry name" value="Ribosomal_uL6_N"/>
</dbReference>
<dbReference type="EMBL" id="JAAAIM010000015">
    <property type="protein sequence ID" value="KAG0298109.1"/>
    <property type="molecule type" value="Genomic_DNA"/>
</dbReference>
<dbReference type="PANTHER" id="PTHR10715">
    <property type="entry name" value="60S RIBOSOMAL PROTEIN L6"/>
    <property type="match status" value="1"/>
</dbReference>
<dbReference type="Gene3D" id="2.30.30.30">
    <property type="match status" value="1"/>
</dbReference>
<evidence type="ECO:0000256" key="7">
    <source>
        <dbReference type="ARBA" id="ARBA00023136"/>
    </source>
</evidence>
<evidence type="ECO:0000256" key="1">
    <source>
        <dbReference type="ARBA" id="ARBA00004141"/>
    </source>
</evidence>
<evidence type="ECO:0000259" key="10">
    <source>
        <dbReference type="Pfam" id="PF03868"/>
    </source>
</evidence>
<evidence type="ECO:0000256" key="5">
    <source>
        <dbReference type="ARBA" id="ARBA00022980"/>
    </source>
</evidence>
<feature type="transmembrane region" description="Helical" evidence="9">
    <location>
        <begin position="347"/>
        <end position="365"/>
    </location>
</feature>
<feature type="transmembrane region" description="Helical" evidence="9">
    <location>
        <begin position="283"/>
        <end position="302"/>
    </location>
</feature>
<evidence type="ECO:0000256" key="4">
    <source>
        <dbReference type="ARBA" id="ARBA00022692"/>
    </source>
</evidence>
<dbReference type="Proteomes" id="UP001194696">
    <property type="component" value="Unassembled WGS sequence"/>
</dbReference>
<dbReference type="InterPro" id="IPR008991">
    <property type="entry name" value="Translation_prot_SH3-like_sf"/>
</dbReference>
<accession>A0ABQ7KFD8</accession>
<keyword evidence="7 9" id="KW-0472">Membrane</keyword>
<feature type="transmembrane region" description="Helical" evidence="9">
    <location>
        <begin position="398"/>
        <end position="415"/>
    </location>
</feature>
<evidence type="ECO:0000256" key="2">
    <source>
        <dbReference type="ARBA" id="ARBA00006945"/>
    </source>
</evidence>
<keyword evidence="5" id="KW-0689">Ribosomal protein</keyword>
<dbReference type="PANTHER" id="PTHR10715:SF0">
    <property type="entry name" value="LARGE RIBOSOMAL SUBUNIT PROTEIN EL6"/>
    <property type="match status" value="1"/>
</dbReference>
<dbReference type="InterPro" id="IPR000915">
    <property type="entry name" value="60S_ribosomal_eL6"/>
</dbReference>
<proteinExistence type="inferred from homology"/>